<evidence type="ECO:0000256" key="2">
    <source>
        <dbReference type="ARBA" id="ARBA00022723"/>
    </source>
</evidence>
<dbReference type="HAMAP" id="MF_00657">
    <property type="entry name" value="Hydroxyl_YbiX"/>
    <property type="match status" value="1"/>
</dbReference>
<feature type="binding site" evidence="7">
    <location>
        <position position="161"/>
    </location>
    <ligand>
        <name>2-oxoglutarate</name>
        <dbReference type="ChEBI" id="CHEBI:16810"/>
    </ligand>
</feature>
<comment type="cofactor">
    <cofactor evidence="7">
        <name>Fe(2+)</name>
        <dbReference type="ChEBI" id="CHEBI:29033"/>
    </cofactor>
    <text evidence="7">Binds 1 Fe(2+) ion per subunit.</text>
</comment>
<evidence type="ECO:0000256" key="4">
    <source>
        <dbReference type="ARBA" id="ARBA00022964"/>
    </source>
</evidence>
<keyword evidence="3 7" id="KW-0847">Vitamin C</keyword>
<dbReference type="InterPro" id="IPR041097">
    <property type="entry name" value="PKHD_C"/>
</dbReference>
<reference evidence="9" key="2">
    <citation type="journal article" date="2021" name="Mar. Drugs">
        <title>Genome Reduction and Secondary Metabolism of the Marine Sponge-Associated Cyanobacterium Leptothoe.</title>
        <authorList>
            <person name="Konstantinou D."/>
            <person name="Popin R.V."/>
            <person name="Fewer D.P."/>
            <person name="Sivonen K."/>
            <person name="Gkelis S."/>
        </authorList>
    </citation>
    <scope>NUCLEOTIDE SEQUENCE</scope>
    <source>
        <strain evidence="9">TAU-MAC 1115</strain>
    </source>
</reference>
<dbReference type="SMART" id="SM00702">
    <property type="entry name" value="P4Hc"/>
    <property type="match status" value="1"/>
</dbReference>
<dbReference type="PANTHER" id="PTHR41536:SF1">
    <property type="entry name" value="PKHD-TYPE HYDROXYLASE YBIX"/>
    <property type="match status" value="1"/>
</dbReference>
<dbReference type="Pfam" id="PF13640">
    <property type="entry name" value="2OG-FeII_Oxy_3"/>
    <property type="match status" value="1"/>
</dbReference>
<keyword evidence="10" id="KW-1185">Reference proteome</keyword>
<comment type="caution">
    <text evidence="9">The sequence shown here is derived from an EMBL/GenBank/DDBJ whole genome shotgun (WGS) entry which is preliminary data.</text>
</comment>
<reference evidence="9" key="1">
    <citation type="submission" date="2020-11" db="EMBL/GenBank/DDBJ databases">
        <authorList>
            <person name="Konstantinou D."/>
            <person name="Gkelis S."/>
            <person name="Popin R."/>
            <person name="Fewer D."/>
            <person name="Sivonen K."/>
        </authorList>
    </citation>
    <scope>NUCLEOTIDE SEQUENCE</scope>
    <source>
        <strain evidence="9">TAU-MAC 1115</strain>
    </source>
</reference>
<gene>
    <name evidence="9" type="ORF">IXB50_05015</name>
</gene>
<evidence type="ECO:0000256" key="7">
    <source>
        <dbReference type="HAMAP-Rule" id="MF_00657"/>
    </source>
</evidence>
<keyword evidence="4 7" id="KW-0223">Dioxygenase</keyword>
<dbReference type="PANTHER" id="PTHR41536">
    <property type="entry name" value="PKHD-TYPE HYDROXYLASE YBIX"/>
    <property type="match status" value="1"/>
</dbReference>
<dbReference type="GO" id="GO:0006974">
    <property type="term" value="P:DNA damage response"/>
    <property type="evidence" value="ECO:0007669"/>
    <property type="project" value="TreeGrafter"/>
</dbReference>
<evidence type="ECO:0000256" key="3">
    <source>
        <dbReference type="ARBA" id="ARBA00022896"/>
    </source>
</evidence>
<evidence type="ECO:0000259" key="8">
    <source>
        <dbReference type="PROSITE" id="PS51471"/>
    </source>
</evidence>
<dbReference type="Proteomes" id="UP000717364">
    <property type="component" value="Unassembled WGS sequence"/>
</dbReference>
<dbReference type="Gene3D" id="4.10.860.20">
    <property type="entry name" value="Rabenosyn, Rab binding domain"/>
    <property type="match status" value="1"/>
</dbReference>
<dbReference type="InterPro" id="IPR006620">
    <property type="entry name" value="Pro_4_hyd_alph"/>
</dbReference>
<feature type="binding site" evidence="7">
    <location>
        <position position="96"/>
    </location>
    <ligand>
        <name>Fe cation</name>
        <dbReference type="ChEBI" id="CHEBI:24875"/>
    </ligand>
</feature>
<feature type="binding site" evidence="7">
    <location>
        <position position="94"/>
    </location>
    <ligand>
        <name>Fe cation</name>
        <dbReference type="ChEBI" id="CHEBI:24875"/>
    </ligand>
</feature>
<accession>A0A947DDX2</accession>
<dbReference type="RefSeq" id="WP_215607849.1">
    <property type="nucleotide sequence ID" value="NZ_JADOES010000006.1"/>
</dbReference>
<feature type="binding site" evidence="7">
    <location>
        <position position="151"/>
    </location>
    <ligand>
        <name>Fe cation</name>
        <dbReference type="ChEBI" id="CHEBI:24875"/>
    </ligand>
</feature>
<dbReference type="GO" id="GO:0006879">
    <property type="term" value="P:intracellular iron ion homeostasis"/>
    <property type="evidence" value="ECO:0007669"/>
    <property type="project" value="TreeGrafter"/>
</dbReference>
<sequence length="217" mass="24537">MLFQIPDVLSVDELRQIHEELATAEFVDGKTTAGWYAKQVKNNQQLKRNVGQSLESIVKAALSRHPLFQVAVRPKQIHSLRFSRYGVGMSYGTHADNAMMGRYRADVSFTLFLSESTDYEGGELVIEGADDEQAYKLKAGSVIVYPSSTLHRVNEVTQGQRLVVVGWTHSLIRDPAQRELLFDIDTVRRSLFAQHGKTPEFDLLSKSVSNLLRRWAE</sequence>
<organism evidence="9 10">
    <name type="scientific">Leptothoe spongobia TAU-MAC 1115</name>
    <dbReference type="NCBI Taxonomy" id="1967444"/>
    <lineage>
        <taxon>Bacteria</taxon>
        <taxon>Bacillati</taxon>
        <taxon>Cyanobacteriota</taxon>
        <taxon>Cyanophyceae</taxon>
        <taxon>Nodosilineales</taxon>
        <taxon>Cymatolegaceae</taxon>
        <taxon>Leptothoe</taxon>
        <taxon>Leptothoe spongobia</taxon>
    </lineage>
</organism>
<dbReference type="InterPro" id="IPR044862">
    <property type="entry name" value="Pro_4_hyd_alph_FE2OG_OXY"/>
</dbReference>
<dbReference type="GO" id="GO:0005506">
    <property type="term" value="F:iron ion binding"/>
    <property type="evidence" value="ECO:0007669"/>
    <property type="project" value="UniProtKB-UniRule"/>
</dbReference>
<protein>
    <submittedName>
        <fullName evidence="9">Fe2+-dependent dioxygenase</fullName>
    </submittedName>
</protein>
<proteinExistence type="inferred from homology"/>
<dbReference type="Gene3D" id="2.60.120.620">
    <property type="entry name" value="q2cbj1_9rhob like domain"/>
    <property type="match status" value="1"/>
</dbReference>
<keyword evidence="2 7" id="KW-0479">Metal-binding</keyword>
<dbReference type="NCBIfam" id="NF003975">
    <property type="entry name" value="PRK05467.1-4"/>
    <property type="match status" value="1"/>
</dbReference>
<evidence type="ECO:0000256" key="6">
    <source>
        <dbReference type="ARBA" id="ARBA00023004"/>
    </source>
</evidence>
<feature type="domain" description="Fe2OG dioxygenase" evidence="8">
    <location>
        <begin position="76"/>
        <end position="170"/>
    </location>
</feature>
<name>A0A947DDX2_9CYAN</name>
<comment type="cofactor">
    <cofactor evidence="1 7">
        <name>L-ascorbate</name>
        <dbReference type="ChEBI" id="CHEBI:38290"/>
    </cofactor>
</comment>
<evidence type="ECO:0000313" key="10">
    <source>
        <dbReference type="Proteomes" id="UP000717364"/>
    </source>
</evidence>
<evidence type="ECO:0000256" key="5">
    <source>
        <dbReference type="ARBA" id="ARBA00023002"/>
    </source>
</evidence>
<dbReference type="GO" id="GO:0016706">
    <property type="term" value="F:2-oxoglutarate-dependent dioxygenase activity"/>
    <property type="evidence" value="ECO:0007669"/>
    <property type="project" value="UniProtKB-UniRule"/>
</dbReference>
<keyword evidence="6 7" id="KW-0408">Iron</keyword>
<dbReference type="EMBL" id="JADOES010000006">
    <property type="protein sequence ID" value="MBT9314778.1"/>
    <property type="molecule type" value="Genomic_DNA"/>
</dbReference>
<evidence type="ECO:0000256" key="1">
    <source>
        <dbReference type="ARBA" id="ARBA00001961"/>
    </source>
</evidence>
<dbReference type="InterPro" id="IPR023550">
    <property type="entry name" value="PKHD_hydroxylase"/>
</dbReference>
<dbReference type="GO" id="GO:0031418">
    <property type="term" value="F:L-ascorbic acid binding"/>
    <property type="evidence" value="ECO:0007669"/>
    <property type="project" value="UniProtKB-KW"/>
</dbReference>
<dbReference type="PROSITE" id="PS51471">
    <property type="entry name" value="FE2OG_OXY"/>
    <property type="match status" value="1"/>
</dbReference>
<dbReference type="NCBIfam" id="NF003974">
    <property type="entry name" value="PRK05467.1-3"/>
    <property type="match status" value="1"/>
</dbReference>
<dbReference type="AlphaFoldDB" id="A0A947DDX2"/>
<dbReference type="InterPro" id="IPR005123">
    <property type="entry name" value="Oxoglu/Fe-dep_dioxygenase_dom"/>
</dbReference>
<dbReference type="Pfam" id="PF18331">
    <property type="entry name" value="PKHD_C"/>
    <property type="match status" value="1"/>
</dbReference>
<keyword evidence="5 7" id="KW-0560">Oxidoreductase</keyword>
<evidence type="ECO:0000313" key="9">
    <source>
        <dbReference type="EMBL" id="MBT9314778.1"/>
    </source>
</evidence>